<keyword evidence="2" id="KW-1185">Reference proteome</keyword>
<name>A0ABS2L2W2_9MICO</name>
<gene>
    <name evidence="1" type="ORF">JOE66_000455</name>
</gene>
<dbReference type="EMBL" id="JAFBBU010000001">
    <property type="protein sequence ID" value="MBM7470821.1"/>
    <property type="molecule type" value="Genomic_DNA"/>
</dbReference>
<evidence type="ECO:0000313" key="2">
    <source>
        <dbReference type="Proteomes" id="UP000776164"/>
    </source>
</evidence>
<sequence length="51" mass="5561">MTDSARVYIIHENPEWLPPLRAAFEAEGVPFAEIVLTEGVIDLDAEPAPGI</sequence>
<proteinExistence type="predicted"/>
<protein>
    <submittedName>
        <fullName evidence="1">Uncharacterized protein</fullName>
    </submittedName>
</protein>
<evidence type="ECO:0000313" key="1">
    <source>
        <dbReference type="EMBL" id="MBM7470821.1"/>
    </source>
</evidence>
<organism evidence="1 2">
    <name type="scientific">Subtercola frigoramans</name>
    <dbReference type="NCBI Taxonomy" id="120298"/>
    <lineage>
        <taxon>Bacteria</taxon>
        <taxon>Bacillati</taxon>
        <taxon>Actinomycetota</taxon>
        <taxon>Actinomycetes</taxon>
        <taxon>Micrococcales</taxon>
        <taxon>Microbacteriaceae</taxon>
        <taxon>Subtercola</taxon>
    </lineage>
</organism>
<comment type="caution">
    <text evidence="1">The sequence shown here is derived from an EMBL/GenBank/DDBJ whole genome shotgun (WGS) entry which is preliminary data.</text>
</comment>
<dbReference type="RefSeq" id="WP_307827007.1">
    <property type="nucleotide sequence ID" value="NZ_BAAAHT010000018.1"/>
</dbReference>
<reference evidence="1 2" key="1">
    <citation type="submission" date="2021-01" db="EMBL/GenBank/DDBJ databases">
        <title>Sequencing the genomes of 1000 actinobacteria strains.</title>
        <authorList>
            <person name="Klenk H.-P."/>
        </authorList>
    </citation>
    <scope>NUCLEOTIDE SEQUENCE [LARGE SCALE GENOMIC DNA]</scope>
    <source>
        <strain evidence="1 2">DSM 13057</strain>
    </source>
</reference>
<dbReference type="Proteomes" id="UP000776164">
    <property type="component" value="Unassembled WGS sequence"/>
</dbReference>
<accession>A0ABS2L2W2</accession>